<proteinExistence type="predicted"/>
<name>A0ABW6PWW5_9NOCA</name>
<evidence type="ECO:0008006" key="3">
    <source>
        <dbReference type="Google" id="ProtNLM"/>
    </source>
</evidence>
<reference evidence="1 2" key="1">
    <citation type="submission" date="2024-10" db="EMBL/GenBank/DDBJ databases">
        <title>The Natural Products Discovery Center: Release of the First 8490 Sequenced Strains for Exploring Actinobacteria Biosynthetic Diversity.</title>
        <authorList>
            <person name="Kalkreuter E."/>
            <person name="Kautsar S.A."/>
            <person name="Yang D."/>
            <person name="Bader C.D."/>
            <person name="Teijaro C.N."/>
            <person name="Fluegel L."/>
            <person name="Davis C.M."/>
            <person name="Simpson J.R."/>
            <person name="Lauterbach L."/>
            <person name="Steele A.D."/>
            <person name="Gui C."/>
            <person name="Meng S."/>
            <person name="Li G."/>
            <person name="Viehrig K."/>
            <person name="Ye F."/>
            <person name="Su P."/>
            <person name="Kiefer A.F."/>
            <person name="Nichols A."/>
            <person name="Cepeda A.J."/>
            <person name="Yan W."/>
            <person name="Fan B."/>
            <person name="Jiang Y."/>
            <person name="Adhikari A."/>
            <person name="Zheng C.-J."/>
            <person name="Schuster L."/>
            <person name="Cowan T.M."/>
            <person name="Smanski M.J."/>
            <person name="Chevrette M.G."/>
            <person name="De Carvalho L.P.S."/>
            <person name="Shen B."/>
        </authorList>
    </citation>
    <scope>NUCLEOTIDE SEQUENCE [LARGE SCALE GENOMIC DNA]</scope>
    <source>
        <strain evidence="1 2">NPDC004045</strain>
    </source>
</reference>
<accession>A0ABW6PWW5</accession>
<dbReference type="EMBL" id="JBIAMX010000028">
    <property type="protein sequence ID" value="MFF0546874.1"/>
    <property type="molecule type" value="Genomic_DNA"/>
</dbReference>
<keyword evidence="2" id="KW-1185">Reference proteome</keyword>
<dbReference type="Proteomes" id="UP001601444">
    <property type="component" value="Unassembled WGS sequence"/>
</dbReference>
<gene>
    <name evidence="1" type="ORF">ACFYTF_28960</name>
</gene>
<dbReference type="RefSeq" id="WP_387703059.1">
    <property type="nucleotide sequence ID" value="NZ_JBIAMX010000028.1"/>
</dbReference>
<protein>
    <recommendedName>
        <fullName evidence="3">Apea-like HEPN domain-containing protein</fullName>
    </recommendedName>
</protein>
<comment type="caution">
    <text evidence="1">The sequence shown here is derived from an EMBL/GenBank/DDBJ whole genome shotgun (WGS) entry which is preliminary data.</text>
</comment>
<sequence length="385" mass="42626">MGTYLWKNWRAWQDGQPELENSDSELQSDVLFDGQPVSFGPYTLTPVTRDSQPTVGPAIVLHSGLHADLTPQLIVGDEFAKPDSNAWHGGADEDEIAALISLILGVRLRYAGTFRLSGIHDINYGRPPIHREVPRLARPGLPGREMLPRIVTRPTSMAGLTRLDTFPSLDESSQVAIVRAARSYAAAIWWANEDPNQSWLQLVTAVEIAAKARQRRTKDHMAVLQEFNRPVWSALEPASDQVRQNVAKALSRLIGATRSFVDFVCECAPPPPAVRPPHYEAVDWEDMRSHAQTIYSHRSRALHEGVPFPMPMLRWPAVDDAGVIQEAPDGHAVAGLGGIWKATEYPMNLSTFEHIARGSILRWWDELNQVSANPAPSPSTPTVVS</sequence>
<evidence type="ECO:0000313" key="2">
    <source>
        <dbReference type="Proteomes" id="UP001601444"/>
    </source>
</evidence>
<organism evidence="1 2">
    <name type="scientific">Nocardia thailandica</name>
    <dbReference type="NCBI Taxonomy" id="257275"/>
    <lineage>
        <taxon>Bacteria</taxon>
        <taxon>Bacillati</taxon>
        <taxon>Actinomycetota</taxon>
        <taxon>Actinomycetes</taxon>
        <taxon>Mycobacteriales</taxon>
        <taxon>Nocardiaceae</taxon>
        <taxon>Nocardia</taxon>
    </lineage>
</organism>
<evidence type="ECO:0000313" key="1">
    <source>
        <dbReference type="EMBL" id="MFF0546874.1"/>
    </source>
</evidence>